<proteinExistence type="predicted"/>
<dbReference type="EMBL" id="UZAH01029057">
    <property type="protein sequence ID" value="VDP04020.1"/>
    <property type="molecule type" value="Genomic_DNA"/>
</dbReference>
<reference evidence="4" key="2">
    <citation type="submission" date="2019-09" db="UniProtKB">
        <authorList>
            <consortium name="WormBaseParasite"/>
        </authorList>
    </citation>
    <scope>IDENTIFICATION</scope>
</reference>
<dbReference type="Proteomes" id="UP000050761">
    <property type="component" value="Unassembled WGS sequence"/>
</dbReference>
<name>A0A183G361_HELPZ</name>
<gene>
    <name evidence="2" type="ORF">HPBE_LOCUS15814</name>
</gene>
<reference evidence="2 3" key="1">
    <citation type="submission" date="2018-11" db="EMBL/GenBank/DDBJ databases">
        <authorList>
            <consortium name="Pathogen Informatics"/>
        </authorList>
    </citation>
    <scope>NUCLEOTIDE SEQUENCE [LARGE SCALE GENOMIC DNA]</scope>
</reference>
<evidence type="ECO:0000313" key="3">
    <source>
        <dbReference type="Proteomes" id="UP000050761"/>
    </source>
</evidence>
<dbReference type="AlphaFoldDB" id="A0A183G361"/>
<dbReference type="OrthoDB" id="5842693at2759"/>
<evidence type="ECO:0000313" key="2">
    <source>
        <dbReference type="EMBL" id="VDP04020.1"/>
    </source>
</evidence>
<protein>
    <submittedName>
        <fullName evidence="4">Active regulator of SIRT1</fullName>
    </submittedName>
</protein>
<sequence>MGLKFSEVVSGEDGIVKKVKRKRTRQELQEDHIKRILNAASKGQVELPSEESYIVEQRKRRNGMDLDNKLAEQGFSLIEQVRSQRPADLLKRNLKYIKYVDKKRKLDPSKAKKIVLEHMRKKTTKDLIRKEREKITGLRDPKKEGKKKEQSVFTEADFAVVGKRKKKVKKSNIEYL</sequence>
<dbReference type="WBParaSite" id="HPBE_0001581501-mRNA-1">
    <property type="protein sequence ID" value="HPBE_0001581501-mRNA-1"/>
    <property type="gene ID" value="HPBE_0001581501"/>
</dbReference>
<evidence type="ECO:0000256" key="1">
    <source>
        <dbReference type="SAM" id="MobiDB-lite"/>
    </source>
</evidence>
<keyword evidence="3" id="KW-1185">Reference proteome</keyword>
<accession>A0A183G361</accession>
<organism evidence="3 4">
    <name type="scientific">Heligmosomoides polygyrus</name>
    <name type="common">Parasitic roundworm</name>
    <dbReference type="NCBI Taxonomy" id="6339"/>
    <lineage>
        <taxon>Eukaryota</taxon>
        <taxon>Metazoa</taxon>
        <taxon>Ecdysozoa</taxon>
        <taxon>Nematoda</taxon>
        <taxon>Chromadorea</taxon>
        <taxon>Rhabditida</taxon>
        <taxon>Rhabditina</taxon>
        <taxon>Rhabditomorpha</taxon>
        <taxon>Strongyloidea</taxon>
        <taxon>Heligmosomidae</taxon>
        <taxon>Heligmosomoides</taxon>
    </lineage>
</organism>
<evidence type="ECO:0000313" key="4">
    <source>
        <dbReference type="WBParaSite" id="HPBE_0001581501-mRNA-1"/>
    </source>
</evidence>
<feature type="region of interest" description="Disordered" evidence="1">
    <location>
        <begin position="126"/>
        <end position="150"/>
    </location>
</feature>
<accession>A0A3P8AJ53</accession>